<keyword evidence="7" id="KW-0238">DNA-binding</keyword>
<gene>
    <name evidence="10" type="ORF">HNV28_11055</name>
</gene>
<dbReference type="InterPro" id="IPR029063">
    <property type="entry name" value="SAM-dependent_MTases_sf"/>
</dbReference>
<dbReference type="GO" id="GO:0015667">
    <property type="term" value="F:site-specific DNA-methyltransferase (cytosine-N4-specific) activity"/>
    <property type="evidence" value="ECO:0007669"/>
    <property type="project" value="UniProtKB-EC"/>
</dbReference>
<dbReference type="Gene3D" id="3.40.50.150">
    <property type="entry name" value="Vaccinia Virus protein VP39"/>
    <property type="match status" value="2"/>
</dbReference>
<evidence type="ECO:0000313" key="11">
    <source>
        <dbReference type="Proteomes" id="UP000533080"/>
    </source>
</evidence>
<proteinExistence type="inferred from homology"/>
<reference evidence="10 11" key="1">
    <citation type="submission" date="2020-05" db="EMBL/GenBank/DDBJ databases">
        <authorList>
            <person name="Whitworth D."/>
        </authorList>
    </citation>
    <scope>NUCLEOTIDE SEQUENCE [LARGE SCALE GENOMIC DNA]</scope>
    <source>
        <strain evidence="10 11">AM005</strain>
    </source>
</reference>
<dbReference type="PROSITE" id="PS00093">
    <property type="entry name" value="N4_MTASE"/>
    <property type="match status" value="1"/>
</dbReference>
<dbReference type="GO" id="GO:0009307">
    <property type="term" value="P:DNA restriction-modification system"/>
    <property type="evidence" value="ECO:0007669"/>
    <property type="project" value="UniProtKB-KW"/>
</dbReference>
<feature type="domain" description="DNA methylase N-4/N-6" evidence="9">
    <location>
        <begin position="32"/>
        <end position="76"/>
    </location>
</feature>
<dbReference type="Proteomes" id="UP000533080">
    <property type="component" value="Unassembled WGS sequence"/>
</dbReference>
<organism evidence="10 11">
    <name type="scientific">Myxococcus xanthus</name>
    <dbReference type="NCBI Taxonomy" id="34"/>
    <lineage>
        <taxon>Bacteria</taxon>
        <taxon>Pseudomonadati</taxon>
        <taxon>Myxococcota</taxon>
        <taxon>Myxococcia</taxon>
        <taxon>Myxococcales</taxon>
        <taxon>Cystobacterineae</taxon>
        <taxon>Myxococcaceae</taxon>
        <taxon>Myxococcus</taxon>
    </lineage>
</organism>
<comment type="caution">
    <text evidence="10">The sequence shown here is derived from an EMBL/GenBank/DDBJ whole genome shotgun (WGS) entry which is preliminary data.</text>
</comment>
<dbReference type="EC" id="2.1.1.113" evidence="2"/>
<dbReference type="InterPro" id="IPR002941">
    <property type="entry name" value="DNA_methylase_N4/N6"/>
</dbReference>
<dbReference type="SUPFAM" id="SSF53335">
    <property type="entry name" value="S-adenosyl-L-methionine-dependent methyltransferases"/>
    <property type="match status" value="3"/>
</dbReference>
<dbReference type="InterPro" id="IPR017985">
    <property type="entry name" value="MeTrfase_CN4_CS"/>
</dbReference>
<keyword evidence="5" id="KW-0949">S-adenosyl-L-methionine</keyword>
<evidence type="ECO:0000256" key="1">
    <source>
        <dbReference type="ARBA" id="ARBA00010203"/>
    </source>
</evidence>
<dbReference type="GO" id="GO:0032259">
    <property type="term" value="P:methylation"/>
    <property type="evidence" value="ECO:0007669"/>
    <property type="project" value="UniProtKB-KW"/>
</dbReference>
<name>A0A7Y4IGK7_MYXXA</name>
<evidence type="ECO:0000256" key="6">
    <source>
        <dbReference type="ARBA" id="ARBA00022747"/>
    </source>
</evidence>
<comment type="similarity">
    <text evidence="1">Belongs to the N(4)/N(6)-methyltransferase family. N(4) subfamily.</text>
</comment>
<dbReference type="InterPro" id="IPR053943">
    <property type="entry name" value="RlmKL-like_Mtase_CS"/>
</dbReference>
<sequence length="368" mass="42212">MFKKAPSAWAKRSTNQDSSLHQLSPYIGKLKPRIARDLILKYSNPGELVVDPFCGSGTVPLEAMLQGRAALATDESLYAYVLTKAKLAPPSTEALALKALDRTLTLALSRPPPDLRQVPAWVRQFFHPQTLRDAIRFANECIAKKETFLLACFLGILHHQRPGFLSYPSSHLVPYLRNKNFPPDEFPEMYKPRQLHPRLKAKIQRAFARMMSPGEPTTTLVRRSRIENLSIPTNTDVIITSPPYMNALDYKRDNRLRLWFLDNSVDSYFPEPTDRRASFQRMMKCLLDRAAESLKTRGHLILIIGETITRKRITSHPSSLFLEMVNNQKAFSLIEAVRDTIPDIRRSRRDYRGTKTEHVLVFQRMPSK</sequence>
<dbReference type="PROSITE" id="PS01261">
    <property type="entry name" value="UPF0020"/>
    <property type="match status" value="1"/>
</dbReference>
<protein>
    <recommendedName>
        <fullName evidence="2">site-specific DNA-methyltransferase (cytosine-N(4)-specific)</fullName>
        <ecNumber evidence="2">2.1.1.113</ecNumber>
    </recommendedName>
</protein>
<dbReference type="Pfam" id="PF01555">
    <property type="entry name" value="N6_N4_Mtase"/>
    <property type="match status" value="1"/>
</dbReference>
<dbReference type="EMBL" id="JABFNT010000028">
    <property type="protein sequence ID" value="NOJ78873.1"/>
    <property type="molecule type" value="Genomic_DNA"/>
</dbReference>
<evidence type="ECO:0000256" key="4">
    <source>
        <dbReference type="ARBA" id="ARBA00022679"/>
    </source>
</evidence>
<comment type="catalytic activity">
    <reaction evidence="8">
        <text>a 2'-deoxycytidine in DNA + S-adenosyl-L-methionine = an N(4)-methyl-2'-deoxycytidine in DNA + S-adenosyl-L-homocysteine + H(+)</text>
        <dbReference type="Rhea" id="RHEA:16857"/>
        <dbReference type="Rhea" id="RHEA-COMP:11369"/>
        <dbReference type="Rhea" id="RHEA-COMP:13674"/>
        <dbReference type="ChEBI" id="CHEBI:15378"/>
        <dbReference type="ChEBI" id="CHEBI:57856"/>
        <dbReference type="ChEBI" id="CHEBI:59789"/>
        <dbReference type="ChEBI" id="CHEBI:85452"/>
        <dbReference type="ChEBI" id="CHEBI:137933"/>
        <dbReference type="EC" id="2.1.1.113"/>
    </reaction>
</comment>
<accession>A0A7Y4IGK7</accession>
<evidence type="ECO:0000259" key="9">
    <source>
        <dbReference type="Pfam" id="PF01555"/>
    </source>
</evidence>
<evidence type="ECO:0000256" key="8">
    <source>
        <dbReference type="ARBA" id="ARBA00049120"/>
    </source>
</evidence>
<evidence type="ECO:0000256" key="3">
    <source>
        <dbReference type="ARBA" id="ARBA00022603"/>
    </source>
</evidence>
<keyword evidence="4" id="KW-0808">Transferase</keyword>
<evidence type="ECO:0000313" key="10">
    <source>
        <dbReference type="EMBL" id="NOJ78873.1"/>
    </source>
</evidence>
<keyword evidence="3" id="KW-0489">Methyltransferase</keyword>
<dbReference type="AlphaFoldDB" id="A0A7Y4IGK7"/>
<dbReference type="RefSeq" id="WP_171441221.1">
    <property type="nucleotide sequence ID" value="NZ_JABFNS010000021.1"/>
</dbReference>
<evidence type="ECO:0000256" key="2">
    <source>
        <dbReference type="ARBA" id="ARBA00012185"/>
    </source>
</evidence>
<keyword evidence="6" id="KW-0680">Restriction system</keyword>
<dbReference type="GO" id="GO:0003677">
    <property type="term" value="F:DNA binding"/>
    <property type="evidence" value="ECO:0007669"/>
    <property type="project" value="UniProtKB-KW"/>
</dbReference>
<evidence type="ECO:0000256" key="5">
    <source>
        <dbReference type="ARBA" id="ARBA00022691"/>
    </source>
</evidence>
<evidence type="ECO:0000256" key="7">
    <source>
        <dbReference type="ARBA" id="ARBA00023125"/>
    </source>
</evidence>
<dbReference type="GO" id="GO:0008170">
    <property type="term" value="F:N-methyltransferase activity"/>
    <property type="evidence" value="ECO:0007669"/>
    <property type="project" value="InterPro"/>
</dbReference>